<dbReference type="STRING" id="1391653.AKJ08_0664"/>
<dbReference type="EMBL" id="CP012332">
    <property type="protein sequence ID" value="AKU90277.1"/>
    <property type="molecule type" value="Genomic_DNA"/>
</dbReference>
<dbReference type="GO" id="GO:0003746">
    <property type="term" value="F:translation elongation factor activity"/>
    <property type="evidence" value="ECO:0007669"/>
    <property type="project" value="UniProtKB-UniRule"/>
</dbReference>
<dbReference type="CDD" id="cd14275">
    <property type="entry name" value="UBA_EF-Ts"/>
    <property type="match status" value="1"/>
</dbReference>
<evidence type="ECO:0000256" key="4">
    <source>
        <dbReference type="ARBA" id="ARBA00022917"/>
    </source>
</evidence>
<accession>A0A0K1P9V1</accession>
<dbReference type="SUPFAM" id="SSF54713">
    <property type="entry name" value="Elongation factor Ts (EF-Ts), dimerisation domain"/>
    <property type="match status" value="1"/>
</dbReference>
<evidence type="ECO:0000313" key="9">
    <source>
        <dbReference type="EMBL" id="AKU90277.1"/>
    </source>
</evidence>
<dbReference type="InterPro" id="IPR014039">
    <property type="entry name" value="Transl_elong_EFTs/EF1B_dimer"/>
</dbReference>
<dbReference type="Pfam" id="PF00889">
    <property type="entry name" value="EF_TS"/>
    <property type="match status" value="1"/>
</dbReference>
<dbReference type="InterPro" id="IPR018101">
    <property type="entry name" value="Transl_elong_Ts_CS"/>
</dbReference>
<sequence>MAEVTAAAVKELREKTGAGMMDCKKALSATEGDMEKAIDWLRQKGLSAAAKKAGRAATEGAVTSYIHGAGKIGVLVEVNCETDFVARNEGFQELVRDIAMHIAAAAPLYVRREEVDPAILERELDVYRGQLKEQGKPEKIWDKILEGKREKFYQDICLLEQPFVKDPDKTVQQLVNEAVAKIGENITVRRFARFVLGEGLEKKTENFAEEIAKTAGLA</sequence>
<dbReference type="FunFam" id="1.10.8.10:FF:000001">
    <property type="entry name" value="Elongation factor Ts"/>
    <property type="match status" value="1"/>
</dbReference>
<dbReference type="PROSITE" id="PS01126">
    <property type="entry name" value="EF_TS_1"/>
    <property type="match status" value="1"/>
</dbReference>
<comment type="function">
    <text evidence="5 6">Associates with the EF-Tu.GDP complex and induces the exchange of GDP to GTP. It remains bound to the aminoacyl-tRNA.EF-Tu.GTP complex up to the GTP hydrolysis stage on the ribosome.</text>
</comment>
<keyword evidence="5" id="KW-0963">Cytoplasm</keyword>
<dbReference type="OrthoDB" id="9808348at2"/>
<dbReference type="Gene3D" id="1.10.8.10">
    <property type="entry name" value="DNA helicase RuvA subunit, C-terminal domain"/>
    <property type="match status" value="1"/>
</dbReference>
<dbReference type="PANTHER" id="PTHR11741:SF0">
    <property type="entry name" value="ELONGATION FACTOR TS, MITOCHONDRIAL"/>
    <property type="match status" value="1"/>
</dbReference>
<dbReference type="Gene3D" id="3.30.479.20">
    <property type="entry name" value="Elongation factor Ts, dimerisation domain"/>
    <property type="match status" value="1"/>
</dbReference>
<organism evidence="9 10">
    <name type="scientific">Vulgatibacter incomptus</name>
    <dbReference type="NCBI Taxonomy" id="1391653"/>
    <lineage>
        <taxon>Bacteria</taxon>
        <taxon>Pseudomonadati</taxon>
        <taxon>Myxococcota</taxon>
        <taxon>Myxococcia</taxon>
        <taxon>Myxococcales</taxon>
        <taxon>Cystobacterineae</taxon>
        <taxon>Vulgatibacteraceae</taxon>
        <taxon>Vulgatibacter</taxon>
    </lineage>
</organism>
<reference evidence="9 10" key="1">
    <citation type="submission" date="2015-08" db="EMBL/GenBank/DDBJ databases">
        <authorList>
            <person name="Babu N.S."/>
            <person name="Beckwith C.J."/>
            <person name="Beseler K.G."/>
            <person name="Brison A."/>
            <person name="Carone J.V."/>
            <person name="Caskin T.P."/>
            <person name="Diamond M."/>
            <person name="Durham M.E."/>
            <person name="Foxe J.M."/>
            <person name="Go M."/>
            <person name="Henderson B.A."/>
            <person name="Jones I.B."/>
            <person name="McGettigan J.A."/>
            <person name="Micheletti S.J."/>
            <person name="Nasrallah M.E."/>
            <person name="Ortiz D."/>
            <person name="Piller C.R."/>
            <person name="Privatt S.R."/>
            <person name="Schneider S.L."/>
            <person name="Sharp S."/>
            <person name="Smith T.C."/>
            <person name="Stanton J.D."/>
            <person name="Ullery H.E."/>
            <person name="Wilson R.J."/>
            <person name="Serrano M.G."/>
            <person name="Buck G."/>
            <person name="Lee V."/>
            <person name="Wang Y."/>
            <person name="Carvalho R."/>
            <person name="Voegtly L."/>
            <person name="Shi R."/>
            <person name="Duckworth R."/>
            <person name="Johnson A."/>
            <person name="Loviza R."/>
            <person name="Walstead R."/>
            <person name="Shah Z."/>
            <person name="Kiflezghi M."/>
            <person name="Wade K."/>
            <person name="Ball S.L."/>
            <person name="Bradley K.W."/>
            <person name="Asai D.J."/>
            <person name="Bowman C.A."/>
            <person name="Russell D.A."/>
            <person name="Pope W.H."/>
            <person name="Jacobs-Sera D."/>
            <person name="Hendrix R.W."/>
            <person name="Hatfull G.F."/>
        </authorList>
    </citation>
    <scope>NUCLEOTIDE SEQUENCE [LARGE SCALE GENOMIC DNA]</scope>
    <source>
        <strain evidence="9 10">DSM 27710</strain>
    </source>
</reference>
<dbReference type="NCBIfam" id="TIGR00116">
    <property type="entry name" value="tsf"/>
    <property type="match status" value="2"/>
</dbReference>
<dbReference type="InterPro" id="IPR001816">
    <property type="entry name" value="Transl_elong_EFTs/EF1B"/>
</dbReference>
<evidence type="ECO:0000256" key="7">
    <source>
        <dbReference type="RuleBase" id="RU000643"/>
    </source>
</evidence>
<dbReference type="PROSITE" id="PS01127">
    <property type="entry name" value="EF_TS_2"/>
    <property type="match status" value="1"/>
</dbReference>
<evidence type="ECO:0000256" key="2">
    <source>
        <dbReference type="ARBA" id="ARBA00016956"/>
    </source>
</evidence>
<evidence type="ECO:0000259" key="8">
    <source>
        <dbReference type="Pfam" id="PF00889"/>
    </source>
</evidence>
<dbReference type="PATRIC" id="fig|1391653.3.peg.683"/>
<feature type="domain" description="Translation elongation factor EFTs/EF1B dimerisation" evidence="8">
    <location>
        <begin position="58"/>
        <end position="198"/>
    </location>
</feature>
<dbReference type="Proteomes" id="UP000055590">
    <property type="component" value="Chromosome"/>
</dbReference>
<evidence type="ECO:0000256" key="3">
    <source>
        <dbReference type="ARBA" id="ARBA00022768"/>
    </source>
</evidence>
<dbReference type="PANTHER" id="PTHR11741">
    <property type="entry name" value="ELONGATION FACTOR TS"/>
    <property type="match status" value="1"/>
</dbReference>
<dbReference type="Gene3D" id="1.10.286.20">
    <property type="match status" value="1"/>
</dbReference>
<comment type="subcellular location">
    <subcellularLocation>
        <location evidence="5 7">Cytoplasm</location>
    </subcellularLocation>
</comment>
<dbReference type="InterPro" id="IPR036402">
    <property type="entry name" value="EF-Ts_dimer_sf"/>
</dbReference>
<evidence type="ECO:0000256" key="5">
    <source>
        <dbReference type="HAMAP-Rule" id="MF_00050"/>
    </source>
</evidence>
<comment type="similarity">
    <text evidence="1 5 6">Belongs to the EF-Ts family.</text>
</comment>
<name>A0A0K1P9V1_9BACT</name>
<evidence type="ECO:0000256" key="1">
    <source>
        <dbReference type="ARBA" id="ARBA00005532"/>
    </source>
</evidence>
<keyword evidence="3 5" id="KW-0251">Elongation factor</keyword>
<evidence type="ECO:0000256" key="6">
    <source>
        <dbReference type="RuleBase" id="RU000642"/>
    </source>
</evidence>
<keyword evidence="4 5" id="KW-0648">Protein biosynthesis</keyword>
<dbReference type="KEGG" id="vin:AKJ08_0664"/>
<dbReference type="RefSeq" id="WP_050724746.1">
    <property type="nucleotide sequence ID" value="NZ_CP012332.1"/>
</dbReference>
<keyword evidence="10" id="KW-1185">Reference proteome</keyword>
<dbReference type="HAMAP" id="MF_00050">
    <property type="entry name" value="EF_Ts"/>
    <property type="match status" value="1"/>
</dbReference>
<feature type="region of interest" description="Involved in Mg(2+) ion dislocation from EF-Tu" evidence="5">
    <location>
        <begin position="82"/>
        <end position="85"/>
    </location>
</feature>
<dbReference type="AlphaFoldDB" id="A0A0K1P9V1"/>
<evidence type="ECO:0000313" key="10">
    <source>
        <dbReference type="Proteomes" id="UP000055590"/>
    </source>
</evidence>
<dbReference type="SUPFAM" id="SSF46934">
    <property type="entry name" value="UBA-like"/>
    <property type="match status" value="1"/>
</dbReference>
<dbReference type="InterPro" id="IPR009060">
    <property type="entry name" value="UBA-like_sf"/>
</dbReference>
<dbReference type="GO" id="GO:0005737">
    <property type="term" value="C:cytoplasm"/>
    <property type="evidence" value="ECO:0007669"/>
    <property type="project" value="UniProtKB-SubCell"/>
</dbReference>
<protein>
    <recommendedName>
        <fullName evidence="2 5">Elongation factor Ts</fullName>
        <shortName evidence="5">EF-Ts</shortName>
    </recommendedName>
</protein>
<gene>
    <name evidence="5" type="primary">tsf</name>
    <name evidence="9" type="ORF">AKJ08_0664</name>
</gene>
<proteinExistence type="inferred from homology"/>